<dbReference type="SUPFAM" id="SSF102114">
    <property type="entry name" value="Radical SAM enzymes"/>
    <property type="match status" value="1"/>
</dbReference>
<evidence type="ECO:0000313" key="7">
    <source>
        <dbReference type="EMBL" id="GMA19113.1"/>
    </source>
</evidence>
<keyword evidence="3" id="KW-0479">Metal-binding</keyword>
<dbReference type="CDD" id="cd01335">
    <property type="entry name" value="Radical_SAM"/>
    <property type="match status" value="1"/>
</dbReference>
<dbReference type="PROSITE" id="PS51332">
    <property type="entry name" value="B12_BINDING"/>
    <property type="match status" value="1"/>
</dbReference>
<dbReference type="Gene3D" id="3.40.50.280">
    <property type="entry name" value="Cobalamin-binding domain"/>
    <property type="match status" value="1"/>
</dbReference>
<comment type="cofactor">
    <cofactor evidence="1">
        <name>[4Fe-4S] cluster</name>
        <dbReference type="ChEBI" id="CHEBI:49883"/>
    </cofactor>
</comment>
<dbReference type="Pfam" id="PF04055">
    <property type="entry name" value="Radical_SAM"/>
    <property type="match status" value="1"/>
</dbReference>
<proteinExistence type="predicted"/>
<dbReference type="SFLD" id="SFLDG01082">
    <property type="entry name" value="B12-binding_domain_containing"/>
    <property type="match status" value="1"/>
</dbReference>
<comment type="caution">
    <text evidence="7">The sequence shown here is derived from an EMBL/GenBank/DDBJ whole genome shotgun (WGS) entry which is preliminary data.</text>
</comment>
<dbReference type="SMART" id="SM00729">
    <property type="entry name" value="Elp3"/>
    <property type="match status" value="1"/>
</dbReference>
<sequence length="664" mass="72154">MSHGHRSAAAGGAGLSPFGPAGLPSLGLGLLTTLVRGAGHTCRTHYWNLEITTVLQGDSPSERLTAYRRLSQRNWFPLNEWVFAEALFGHRPADDTEVDVLNMLSTVDPGGSLERGLLDLLELRRRADELVERQADRLIGADVVGIGTTFYQNMAALALAKTVKARSPGTTVILGGANCDGEMGPALFDEFPFLDAVFVGEADDTIVPFLDSVLVGRPRPLPGVRQRGLPRDQVTSHAVADLDTVPSPDFSDWFDEQERYGVRAAATSVIALEASRGCWWGAVHHCTFCGLNALGIAHRSKSIDRVVAEVRDVVAASGARFVFMTDNILPMSLLSGVRDRLGGPDTEIFFEVKANLRADQVQRLVHLGVTAAQPGIESFSSPVLHHMNKGVSAATNVEFLRNAAEAGLRPAYNILYGFPNEDPAWYAPMIDQVPRLTHLVPPSGLAQVEYHRFSPYHSAADRYGLDLVPAPEYSRLYPWDQQRISRVAYLFVPRRPAARPAYATTLTEAVDRWRTDHAHASLSWRRVGADIVVDDRRATRRVLRLTGFLTTLHDALARPRSPSALADLARAEACAETRVEACVAEMDEGPATVPDGPPLTGRPGEQTLSCTAAQFMADPGAWLGALDAAGLVFRDDDGERTRYVRIAVAAGSPPATDHWESTGV</sequence>
<accession>A0ABQ6HM00</accession>
<dbReference type="InterPro" id="IPR006158">
    <property type="entry name" value="Cobalamin-bd"/>
</dbReference>
<dbReference type="InterPro" id="IPR006638">
    <property type="entry name" value="Elp3/MiaA/NifB-like_rSAM"/>
</dbReference>
<evidence type="ECO:0000313" key="8">
    <source>
        <dbReference type="Proteomes" id="UP001157109"/>
    </source>
</evidence>
<keyword evidence="4" id="KW-0408">Iron</keyword>
<evidence type="ECO:0000256" key="5">
    <source>
        <dbReference type="ARBA" id="ARBA00023014"/>
    </source>
</evidence>
<feature type="domain" description="B12-binding" evidence="6">
    <location>
        <begin position="84"/>
        <end position="220"/>
    </location>
</feature>
<evidence type="ECO:0000256" key="4">
    <source>
        <dbReference type="ARBA" id="ARBA00023004"/>
    </source>
</evidence>
<keyword evidence="5" id="KW-0411">Iron-sulfur</keyword>
<gene>
    <name evidence="7" type="ORF">GCM10025862_11340</name>
</gene>
<dbReference type="SFLD" id="SFLDF00324">
    <property type="entry name" value="bacteriocin_maturation"/>
    <property type="match status" value="1"/>
</dbReference>
<keyword evidence="8" id="KW-1185">Reference proteome</keyword>
<dbReference type="PANTHER" id="PTHR43409:SF7">
    <property type="entry name" value="BLL1977 PROTEIN"/>
    <property type="match status" value="1"/>
</dbReference>
<dbReference type="EMBL" id="BSUJ01000001">
    <property type="protein sequence ID" value="GMA19113.1"/>
    <property type="molecule type" value="Genomic_DNA"/>
</dbReference>
<dbReference type="InterPro" id="IPR058240">
    <property type="entry name" value="rSAM_sf"/>
</dbReference>
<keyword evidence="2" id="KW-0949">S-adenosyl-L-methionine</keyword>
<name>A0ABQ6HM00_9MICO</name>
<protein>
    <recommendedName>
        <fullName evidence="6">B12-binding domain-containing protein</fullName>
    </recommendedName>
</protein>
<evidence type="ECO:0000259" key="6">
    <source>
        <dbReference type="PROSITE" id="PS51332"/>
    </source>
</evidence>
<dbReference type="InterPro" id="IPR007197">
    <property type="entry name" value="rSAM"/>
</dbReference>
<evidence type="ECO:0000256" key="1">
    <source>
        <dbReference type="ARBA" id="ARBA00001966"/>
    </source>
</evidence>
<dbReference type="Gene3D" id="3.80.30.20">
    <property type="entry name" value="tm_1862 like domain"/>
    <property type="match status" value="1"/>
</dbReference>
<dbReference type="NCBIfam" id="TIGR03975">
    <property type="entry name" value="rSAM_ocin_1"/>
    <property type="match status" value="1"/>
</dbReference>
<dbReference type="SFLD" id="SFLDS00029">
    <property type="entry name" value="Radical_SAM"/>
    <property type="match status" value="1"/>
</dbReference>
<dbReference type="InterPro" id="IPR051198">
    <property type="entry name" value="BchE-like"/>
</dbReference>
<organism evidence="7 8">
    <name type="scientific">Arsenicicoccus piscis</name>
    <dbReference type="NCBI Taxonomy" id="673954"/>
    <lineage>
        <taxon>Bacteria</taxon>
        <taxon>Bacillati</taxon>
        <taxon>Actinomycetota</taxon>
        <taxon>Actinomycetes</taxon>
        <taxon>Micrococcales</taxon>
        <taxon>Intrasporangiaceae</taxon>
        <taxon>Arsenicicoccus</taxon>
    </lineage>
</organism>
<dbReference type="PANTHER" id="PTHR43409">
    <property type="entry name" value="ANAEROBIC MAGNESIUM-PROTOPORPHYRIN IX MONOMETHYL ESTER CYCLASE-RELATED"/>
    <property type="match status" value="1"/>
</dbReference>
<reference evidence="8" key="1">
    <citation type="journal article" date="2019" name="Int. J. Syst. Evol. Microbiol.">
        <title>The Global Catalogue of Microorganisms (GCM) 10K type strain sequencing project: providing services to taxonomists for standard genome sequencing and annotation.</title>
        <authorList>
            <consortium name="The Broad Institute Genomics Platform"/>
            <consortium name="The Broad Institute Genome Sequencing Center for Infectious Disease"/>
            <person name="Wu L."/>
            <person name="Ma J."/>
        </authorList>
    </citation>
    <scope>NUCLEOTIDE SEQUENCE [LARGE SCALE GENOMIC DNA]</scope>
    <source>
        <strain evidence="8">NBRC 105830</strain>
    </source>
</reference>
<dbReference type="Proteomes" id="UP001157109">
    <property type="component" value="Unassembled WGS sequence"/>
</dbReference>
<dbReference type="InterPro" id="IPR023404">
    <property type="entry name" value="rSAM_horseshoe"/>
</dbReference>
<evidence type="ECO:0000256" key="3">
    <source>
        <dbReference type="ARBA" id="ARBA00022723"/>
    </source>
</evidence>
<dbReference type="InterPro" id="IPR023984">
    <property type="entry name" value="rSAM_ocin_1"/>
</dbReference>
<evidence type="ECO:0000256" key="2">
    <source>
        <dbReference type="ARBA" id="ARBA00022691"/>
    </source>
</evidence>